<feature type="transmembrane region" description="Helical" evidence="5">
    <location>
        <begin position="373"/>
        <end position="393"/>
    </location>
</feature>
<sequence>MEEPQFGAAPPRHLRRELTLTDLTMTAIGGLIGSGWLFASMTAATIAGPGALLSWIIGAIAVIILGLTFAELSGMLPEAGGVIRYPQYTHGRFVSFLIGWAALISWAGIPPIESEAVIQYSSSYIHGLYNASSGSLTGPGFVVAAILVAVFFAVNYLGVKLYAKVNTPVTFIKFAAPTLTVIAFLIVGFHPANFTQYGGFMPYHWGGVFAAISSGGIIFAYTGFRPMMDLAGEARNPQRDLPRAFILAMATVGALYILLQLVFIAAVPGHDLTKGWAALDFASPYANLAVALNLSWVAVILYGDAILSPFGTGLVYSAGTPRGIFAFAKNGYFPKTFLSLNNKGVPSSAIYLSFIVGFLFLLPFPSWQKMVGVLSSATILTYMLGPVSAVVLRRTAPNLHRPYKVGAISWLGPIGFVVGSLIFYWTGWPTDGWLMLMTAIGVVVYMFYFSKDPNRSWHDVKSGLWLVAYFVFILLMAKFGTFGGTNSIKAPWDDIIVAVLSIAFYYWALASGRHTESMPEAHQVAEDAKSINR</sequence>
<evidence type="ECO:0000313" key="7">
    <source>
        <dbReference type="Proteomes" id="UP000242972"/>
    </source>
</evidence>
<name>A0A2T2XFZ0_9FIRM</name>
<feature type="transmembrane region" description="Helical" evidence="5">
    <location>
        <begin position="462"/>
        <end position="480"/>
    </location>
</feature>
<dbReference type="EMBL" id="PXYW01000021">
    <property type="protein sequence ID" value="PSR33376.1"/>
    <property type="molecule type" value="Genomic_DNA"/>
</dbReference>
<feature type="transmembrane region" description="Helical" evidence="5">
    <location>
        <begin position="244"/>
        <end position="265"/>
    </location>
</feature>
<comment type="subcellular location">
    <subcellularLocation>
        <location evidence="1">Membrane</location>
        <topology evidence="1">Multi-pass membrane protein</topology>
    </subcellularLocation>
</comment>
<keyword evidence="3 5" id="KW-1133">Transmembrane helix</keyword>
<comment type="caution">
    <text evidence="6">The sequence shown here is derived from an EMBL/GenBank/DDBJ whole genome shotgun (WGS) entry which is preliminary data.</text>
</comment>
<evidence type="ECO:0000256" key="1">
    <source>
        <dbReference type="ARBA" id="ARBA00004141"/>
    </source>
</evidence>
<feature type="transmembrane region" description="Helical" evidence="5">
    <location>
        <begin position="20"/>
        <end position="39"/>
    </location>
</feature>
<feature type="transmembrane region" description="Helical" evidence="5">
    <location>
        <begin position="93"/>
        <end position="112"/>
    </location>
</feature>
<keyword evidence="4 5" id="KW-0472">Membrane</keyword>
<dbReference type="PANTHER" id="PTHR47547">
    <property type="match status" value="1"/>
</dbReference>
<feature type="transmembrane region" description="Helical" evidence="5">
    <location>
        <begin position="432"/>
        <end position="450"/>
    </location>
</feature>
<evidence type="ECO:0000256" key="5">
    <source>
        <dbReference type="SAM" id="Phobius"/>
    </source>
</evidence>
<feature type="transmembrane region" description="Helical" evidence="5">
    <location>
        <begin position="140"/>
        <end position="159"/>
    </location>
</feature>
<dbReference type="AlphaFoldDB" id="A0A2T2XFZ0"/>
<keyword evidence="2 5" id="KW-0812">Transmembrane</keyword>
<protein>
    <submittedName>
        <fullName evidence="6">APC family permease</fullName>
    </submittedName>
</protein>
<accession>A0A2T2XFZ0</accession>
<dbReference type="GO" id="GO:0022857">
    <property type="term" value="F:transmembrane transporter activity"/>
    <property type="evidence" value="ECO:0007669"/>
    <property type="project" value="InterPro"/>
</dbReference>
<reference evidence="6 7" key="1">
    <citation type="journal article" date="2014" name="BMC Genomics">
        <title>Comparison of environmental and isolate Sulfobacillus genomes reveals diverse carbon, sulfur, nitrogen, and hydrogen metabolisms.</title>
        <authorList>
            <person name="Justice N.B."/>
            <person name="Norman A."/>
            <person name="Brown C.T."/>
            <person name="Singh A."/>
            <person name="Thomas B.C."/>
            <person name="Banfield J.F."/>
        </authorList>
    </citation>
    <scope>NUCLEOTIDE SEQUENCE [LARGE SCALE GENOMIC DNA]</scope>
    <source>
        <strain evidence="6">AMDSBA4</strain>
    </source>
</reference>
<dbReference type="Pfam" id="PF13520">
    <property type="entry name" value="AA_permease_2"/>
    <property type="match status" value="1"/>
</dbReference>
<feature type="transmembrane region" description="Helical" evidence="5">
    <location>
        <begin position="203"/>
        <end position="224"/>
    </location>
</feature>
<dbReference type="InterPro" id="IPR052962">
    <property type="entry name" value="AA_Transporter_AGT"/>
</dbReference>
<dbReference type="Gene3D" id="1.20.1740.10">
    <property type="entry name" value="Amino acid/polyamine transporter I"/>
    <property type="match status" value="1"/>
</dbReference>
<organism evidence="6 7">
    <name type="scientific">Sulfobacillus benefaciens</name>
    <dbReference type="NCBI Taxonomy" id="453960"/>
    <lineage>
        <taxon>Bacteria</taxon>
        <taxon>Bacillati</taxon>
        <taxon>Bacillota</taxon>
        <taxon>Clostridia</taxon>
        <taxon>Eubacteriales</taxon>
        <taxon>Clostridiales Family XVII. Incertae Sedis</taxon>
        <taxon>Sulfobacillus</taxon>
    </lineage>
</organism>
<evidence type="ECO:0000256" key="2">
    <source>
        <dbReference type="ARBA" id="ARBA00022692"/>
    </source>
</evidence>
<feature type="transmembrane region" description="Helical" evidence="5">
    <location>
        <begin position="405"/>
        <end position="426"/>
    </location>
</feature>
<dbReference type="PANTHER" id="PTHR47547:SF1">
    <property type="entry name" value="ASPARTATE-PROTON SYMPORTER"/>
    <property type="match status" value="1"/>
</dbReference>
<feature type="transmembrane region" description="Helical" evidence="5">
    <location>
        <begin position="492"/>
        <end position="509"/>
    </location>
</feature>
<feature type="transmembrane region" description="Helical" evidence="5">
    <location>
        <begin position="349"/>
        <end position="367"/>
    </location>
</feature>
<feature type="transmembrane region" description="Helical" evidence="5">
    <location>
        <begin position="171"/>
        <end position="191"/>
    </location>
</feature>
<gene>
    <name evidence="6" type="ORF">C7B46_09975</name>
</gene>
<feature type="transmembrane region" description="Helical" evidence="5">
    <location>
        <begin position="51"/>
        <end position="72"/>
    </location>
</feature>
<evidence type="ECO:0000256" key="4">
    <source>
        <dbReference type="ARBA" id="ARBA00023136"/>
    </source>
</evidence>
<evidence type="ECO:0000313" key="6">
    <source>
        <dbReference type="EMBL" id="PSR33376.1"/>
    </source>
</evidence>
<evidence type="ECO:0000256" key="3">
    <source>
        <dbReference type="ARBA" id="ARBA00022989"/>
    </source>
</evidence>
<proteinExistence type="predicted"/>
<dbReference type="Proteomes" id="UP000242972">
    <property type="component" value="Unassembled WGS sequence"/>
</dbReference>
<dbReference type="PIRSF" id="PIRSF006060">
    <property type="entry name" value="AA_transporter"/>
    <property type="match status" value="1"/>
</dbReference>
<dbReference type="InterPro" id="IPR002293">
    <property type="entry name" value="AA/rel_permease1"/>
</dbReference>
<dbReference type="GO" id="GO:0016020">
    <property type="term" value="C:membrane"/>
    <property type="evidence" value="ECO:0007669"/>
    <property type="project" value="UniProtKB-SubCell"/>
</dbReference>